<dbReference type="OrthoDB" id="9981546at2759"/>
<dbReference type="EMBL" id="AZGY01000013">
    <property type="protein sequence ID" value="KZZ93238.1"/>
    <property type="molecule type" value="Genomic_DNA"/>
</dbReference>
<dbReference type="SUPFAM" id="SSF54909">
    <property type="entry name" value="Dimeric alpha+beta barrel"/>
    <property type="match status" value="1"/>
</dbReference>
<dbReference type="AlphaFoldDB" id="A0A167ZY91"/>
<reference evidence="2 3" key="1">
    <citation type="journal article" date="2016" name="Genome Biol. Evol.">
        <title>Divergent and convergent evolution of fungal pathogenicity.</title>
        <authorList>
            <person name="Shang Y."/>
            <person name="Xiao G."/>
            <person name="Zheng P."/>
            <person name="Cen K."/>
            <person name="Zhan S."/>
            <person name="Wang C."/>
        </authorList>
    </citation>
    <scope>NUCLEOTIDE SEQUENCE [LARGE SCALE GENOMIC DNA]</scope>
    <source>
        <strain evidence="2 3">RCEF 2490</strain>
    </source>
</reference>
<feature type="compositionally biased region" description="Low complexity" evidence="1">
    <location>
        <begin position="15"/>
        <end position="26"/>
    </location>
</feature>
<dbReference type="PANTHER" id="PTHR34389">
    <property type="entry name" value="L-RHAMNOSE MUTAROTASE"/>
    <property type="match status" value="1"/>
</dbReference>
<dbReference type="GO" id="GO:0016857">
    <property type="term" value="F:racemase and epimerase activity, acting on carbohydrates and derivatives"/>
    <property type="evidence" value="ECO:0007669"/>
    <property type="project" value="InterPro"/>
</dbReference>
<evidence type="ECO:0000313" key="2">
    <source>
        <dbReference type="EMBL" id="KZZ93238.1"/>
    </source>
</evidence>
<comment type="caution">
    <text evidence="2">The sequence shown here is derived from an EMBL/GenBank/DDBJ whole genome shotgun (WGS) entry which is preliminary data.</text>
</comment>
<gene>
    <name evidence="2" type="ORF">AAL_05623</name>
</gene>
<sequence>MWKPPSPSDSGGGNNSSSSSSSTSRQQPPPPPHRRGSPPFPSESLLQQATSTRTRYVGRRFGHVIRLKKEHVAAYKACHASMWPEVAKQIRDCNIQDYVIYHDDDNGLLFSSYRYVGYDYAGDMQRMRDNAKVREWWAMTDGFQESLVQGAVSSEAAGEEGVPSWWKPLQEVFYQA</sequence>
<protein>
    <submittedName>
        <fullName evidence="2">DUF718 domain protein</fullName>
    </submittedName>
</protein>
<feature type="region of interest" description="Disordered" evidence="1">
    <location>
        <begin position="1"/>
        <end position="51"/>
    </location>
</feature>
<dbReference type="PANTHER" id="PTHR34389:SF2">
    <property type="entry name" value="L-RHAMNOSE MUTAROTASE"/>
    <property type="match status" value="1"/>
</dbReference>
<dbReference type="InterPro" id="IPR008000">
    <property type="entry name" value="Rham/fucose_mutarotase"/>
</dbReference>
<name>A0A167ZY91_9HYPO</name>
<organism evidence="2 3">
    <name type="scientific">Moelleriella libera RCEF 2490</name>
    <dbReference type="NCBI Taxonomy" id="1081109"/>
    <lineage>
        <taxon>Eukaryota</taxon>
        <taxon>Fungi</taxon>
        <taxon>Dikarya</taxon>
        <taxon>Ascomycota</taxon>
        <taxon>Pezizomycotina</taxon>
        <taxon>Sordariomycetes</taxon>
        <taxon>Hypocreomycetidae</taxon>
        <taxon>Hypocreales</taxon>
        <taxon>Clavicipitaceae</taxon>
        <taxon>Moelleriella</taxon>
    </lineage>
</organism>
<dbReference type="Pfam" id="PF05336">
    <property type="entry name" value="rhaM"/>
    <property type="match status" value="1"/>
</dbReference>
<proteinExistence type="predicted"/>
<dbReference type="STRING" id="1081109.A0A167ZY91"/>
<dbReference type="Proteomes" id="UP000078544">
    <property type="component" value="Unassembled WGS sequence"/>
</dbReference>
<keyword evidence="3" id="KW-1185">Reference proteome</keyword>
<evidence type="ECO:0000313" key="3">
    <source>
        <dbReference type="Proteomes" id="UP000078544"/>
    </source>
</evidence>
<evidence type="ECO:0000256" key="1">
    <source>
        <dbReference type="SAM" id="MobiDB-lite"/>
    </source>
</evidence>
<accession>A0A167ZY91</accession>
<dbReference type="InterPro" id="IPR011008">
    <property type="entry name" value="Dimeric_a/b-barrel"/>
</dbReference>
<dbReference type="Gene3D" id="3.30.70.100">
    <property type="match status" value="1"/>
</dbReference>